<dbReference type="EMBL" id="JBHTKH010000001">
    <property type="protein sequence ID" value="MFD1053328.1"/>
    <property type="molecule type" value="Genomic_DNA"/>
</dbReference>
<feature type="signal peptide" evidence="2">
    <location>
        <begin position="1"/>
        <end position="28"/>
    </location>
</feature>
<evidence type="ECO:0000313" key="3">
    <source>
        <dbReference type="EMBL" id="MFD1053328.1"/>
    </source>
</evidence>
<feature type="compositionally biased region" description="Low complexity" evidence="1">
    <location>
        <begin position="82"/>
        <end position="108"/>
    </location>
</feature>
<proteinExistence type="predicted"/>
<accession>A0ABW3MRY3</accession>
<protein>
    <submittedName>
        <fullName evidence="3">Choice-of-anchor P family protein</fullName>
    </submittedName>
</protein>
<gene>
    <name evidence="3" type="ORF">ACFQ2V_03330</name>
</gene>
<keyword evidence="4" id="KW-1185">Reference proteome</keyword>
<sequence>MNRKLTAILVGAAISGMAAPLTATPATAASPLLGASASAYGSYVVVGGVVRSGPTALAGISCTTSFGKSAVASSAAGDVPAGSVGATRTSATTSTTTTGHSSRGSSTTSGVNLLKGLVHADNVTSTSAATRSVAGALAGSNQSQFLGLKVGGRSLNSVPAPNSAVTLRTSSGAAFATVYLNQQTKSVVGNELRVATTALRVVITGSNPLGLPVGSRMDVGVSRATLTGPVSGLVGGFGYATSASHPDGSASSSRTALAGVPCTGGSGQATLASATVPTLVATGTATTDVLSKVTSTLRSSWARNTINAPRVLGGLISVDSVVAETSARQSSPGAVPVLADASRFVGLRIPGLPAISSSVRPNTVVTVPGVGKVTLHKVVRTSKSIEVVMIEIVTDRVRGNLPTGSVVRIGSSVTSLL</sequence>
<dbReference type="NCBIfam" id="NF040603">
    <property type="entry name" value="choice_anch_P"/>
    <property type="match status" value="2"/>
</dbReference>
<organism evidence="3 4">
    <name type="scientific">Terrabacter terrigena</name>
    <dbReference type="NCBI Taxonomy" id="574718"/>
    <lineage>
        <taxon>Bacteria</taxon>
        <taxon>Bacillati</taxon>
        <taxon>Actinomycetota</taxon>
        <taxon>Actinomycetes</taxon>
        <taxon>Micrococcales</taxon>
        <taxon>Intrasporangiaceae</taxon>
        <taxon>Terrabacter</taxon>
    </lineage>
</organism>
<evidence type="ECO:0000313" key="4">
    <source>
        <dbReference type="Proteomes" id="UP001597046"/>
    </source>
</evidence>
<comment type="caution">
    <text evidence="3">The sequence shown here is derived from an EMBL/GenBank/DDBJ whole genome shotgun (WGS) entry which is preliminary data.</text>
</comment>
<name>A0ABW3MRY3_9MICO</name>
<reference evidence="4" key="1">
    <citation type="journal article" date="2019" name="Int. J. Syst. Evol. Microbiol.">
        <title>The Global Catalogue of Microorganisms (GCM) 10K type strain sequencing project: providing services to taxonomists for standard genome sequencing and annotation.</title>
        <authorList>
            <consortium name="The Broad Institute Genomics Platform"/>
            <consortium name="The Broad Institute Genome Sequencing Center for Infectious Disease"/>
            <person name="Wu L."/>
            <person name="Ma J."/>
        </authorList>
    </citation>
    <scope>NUCLEOTIDE SEQUENCE [LARGE SCALE GENOMIC DNA]</scope>
    <source>
        <strain evidence="4">CCUG 57508</strain>
    </source>
</reference>
<evidence type="ECO:0000256" key="2">
    <source>
        <dbReference type="SAM" id="SignalP"/>
    </source>
</evidence>
<feature type="chain" id="PRO_5045811434" evidence="2">
    <location>
        <begin position="29"/>
        <end position="417"/>
    </location>
</feature>
<dbReference type="Proteomes" id="UP001597046">
    <property type="component" value="Unassembled WGS sequence"/>
</dbReference>
<keyword evidence="2" id="KW-0732">Signal</keyword>
<evidence type="ECO:0000256" key="1">
    <source>
        <dbReference type="SAM" id="MobiDB-lite"/>
    </source>
</evidence>
<feature type="region of interest" description="Disordered" evidence="1">
    <location>
        <begin position="75"/>
        <end position="108"/>
    </location>
</feature>
<dbReference type="RefSeq" id="WP_386050686.1">
    <property type="nucleotide sequence ID" value="NZ_JBHTKH010000001.1"/>
</dbReference>